<dbReference type="CDD" id="cd09620">
    <property type="entry name" value="CBM9_like_3"/>
    <property type="match status" value="1"/>
</dbReference>
<dbReference type="AlphaFoldDB" id="A0A940DPW3"/>
<dbReference type="Pfam" id="PF06452">
    <property type="entry name" value="CBM9_1"/>
    <property type="match status" value="1"/>
</dbReference>
<dbReference type="EMBL" id="JADILV010000003">
    <property type="protein sequence ID" value="MBO8482540.1"/>
    <property type="molecule type" value="Genomic_DNA"/>
</dbReference>
<keyword evidence="1" id="KW-0732">Signal</keyword>
<gene>
    <name evidence="3" type="ORF">IAB75_00235</name>
</gene>
<reference evidence="3" key="1">
    <citation type="submission" date="2020-10" db="EMBL/GenBank/DDBJ databases">
        <authorList>
            <person name="Gilroy R."/>
        </authorList>
    </citation>
    <scope>NUCLEOTIDE SEQUENCE</scope>
    <source>
        <strain evidence="3">G3-8215</strain>
    </source>
</reference>
<dbReference type="GO" id="GO:0004553">
    <property type="term" value="F:hydrolase activity, hydrolyzing O-glycosyl compounds"/>
    <property type="evidence" value="ECO:0007669"/>
    <property type="project" value="InterPro"/>
</dbReference>
<dbReference type="Gene3D" id="3.20.20.80">
    <property type="entry name" value="Glycosidases"/>
    <property type="match status" value="1"/>
</dbReference>
<evidence type="ECO:0000256" key="1">
    <source>
        <dbReference type="SAM" id="SignalP"/>
    </source>
</evidence>
<feature type="domain" description="Carbohydrate-binding" evidence="2">
    <location>
        <begin position="47"/>
        <end position="247"/>
    </location>
</feature>
<dbReference type="InterPro" id="IPR010502">
    <property type="entry name" value="Carb-bd_dom_fam9"/>
</dbReference>
<dbReference type="SUPFAM" id="SSF49344">
    <property type="entry name" value="CBD9-like"/>
    <property type="match status" value="1"/>
</dbReference>
<dbReference type="PANTHER" id="PTHR35532:SF5">
    <property type="entry name" value="CARBOHYDRATE-BINDING DOMAIN-CONTAINING PROTEIN"/>
    <property type="match status" value="1"/>
</dbReference>
<comment type="caution">
    <text evidence="3">The sequence shown here is derived from an EMBL/GenBank/DDBJ whole genome shotgun (WGS) entry which is preliminary data.</text>
</comment>
<proteinExistence type="predicted"/>
<dbReference type="PANTHER" id="PTHR35532">
    <property type="entry name" value="SIMILAR TO POLYHYDROXYALKANOATE DEPOLYMERASE"/>
    <property type="match status" value="1"/>
</dbReference>
<feature type="signal peptide" evidence="1">
    <location>
        <begin position="1"/>
        <end position="17"/>
    </location>
</feature>
<evidence type="ECO:0000313" key="3">
    <source>
        <dbReference type="EMBL" id="MBO8482540.1"/>
    </source>
</evidence>
<dbReference type="Gene3D" id="2.60.40.1190">
    <property type="match status" value="1"/>
</dbReference>
<dbReference type="GO" id="GO:0030246">
    <property type="term" value="F:carbohydrate binding"/>
    <property type="evidence" value="ECO:0007669"/>
    <property type="project" value="InterPro"/>
</dbReference>
<feature type="chain" id="PRO_5036852165" description="Carbohydrate-binding domain-containing protein" evidence="1">
    <location>
        <begin position="18"/>
        <end position="680"/>
    </location>
</feature>
<name>A0A940DPW3_9BACT</name>
<dbReference type="Proteomes" id="UP000725002">
    <property type="component" value="Unassembled WGS sequence"/>
</dbReference>
<sequence>MKKILLFVTALCLSALASGQPLYERYKAVLTEPRSYDCFRTVDPIRIDGKLKEDSWLRARPTEAFVDIRGEGYPEPCKETTVRMLWDDNYLYIAATLMEDNIVAKLTQRDTIIYHDNDFEVFLDPDGDGIRYFEIENNARGVIFDLTLDKPYRSGGSFFIPWNCEGLQLAVGYDGTLNKEKDTDRSWTVEMAIPFDALTWNFDNPKKYTTWRINFSRVQHLVKGQPEENWVWSPTGRVDMHMPDRWGFLNFVDAPAGARMAGGHTLDMDAYKLLWAMFYAQLDNKAAKGNFLRTVDDFFLTDAELSSIGPDDRISVEGTTSSFLIKITLADRKEYYTVDQDGRFSIGKVEPKVVKNWMWMRFNPEWSDDQYREHFAKVHSCGISGILFEGYDEDVFRMCKEAGLEAHYWKWTMNRAECLETHPDWFAVNRKGESCFDHPAYVDYYRFLCPSHEGVAEYLAEDYLKLANLPYVDGMHLDYVRFPDVILPVSLWKNYGIEQVQELPEYDFCYCDVCREKFKAMTGKDPLELKYPMEDQSWLNFRYDAITHVVKTITAKLKTEGKTLTAAVFPGPTMAKRMVRQDWGNWPLDAYFPMIYNGFYYEGPEWVGRSVAESVKAVGGRACVYAGLMFPDIKGDDFEKAIDAAYSNGASGVSFFDGPDYEYLERLKAYMDSHNMVPAN</sequence>
<reference evidence="3" key="2">
    <citation type="journal article" date="2021" name="PeerJ">
        <title>Extensive microbial diversity within the chicken gut microbiome revealed by metagenomics and culture.</title>
        <authorList>
            <person name="Gilroy R."/>
            <person name="Ravi A."/>
            <person name="Getino M."/>
            <person name="Pursley I."/>
            <person name="Horton D.L."/>
            <person name="Alikhan N.F."/>
            <person name="Baker D."/>
            <person name="Gharbi K."/>
            <person name="Hall N."/>
            <person name="Watson M."/>
            <person name="Adriaenssens E.M."/>
            <person name="Foster-Nyarko E."/>
            <person name="Jarju S."/>
            <person name="Secka A."/>
            <person name="Antonio M."/>
            <person name="Oren A."/>
            <person name="Chaudhuri R.R."/>
            <person name="La Ragione R."/>
            <person name="Hildebrand F."/>
            <person name="Pallen M.J."/>
        </authorList>
    </citation>
    <scope>NUCLEOTIDE SEQUENCE</scope>
    <source>
        <strain evidence="3">G3-8215</strain>
    </source>
</reference>
<dbReference type="GO" id="GO:0016052">
    <property type="term" value="P:carbohydrate catabolic process"/>
    <property type="evidence" value="ECO:0007669"/>
    <property type="project" value="InterPro"/>
</dbReference>
<evidence type="ECO:0000259" key="2">
    <source>
        <dbReference type="Pfam" id="PF06452"/>
    </source>
</evidence>
<evidence type="ECO:0000313" key="4">
    <source>
        <dbReference type="Proteomes" id="UP000725002"/>
    </source>
</evidence>
<protein>
    <recommendedName>
        <fullName evidence="2">Carbohydrate-binding domain-containing protein</fullName>
    </recommendedName>
</protein>
<organism evidence="3 4">
    <name type="scientific">Candidatus Cryptobacteroides avicola</name>
    <dbReference type="NCBI Taxonomy" id="2840757"/>
    <lineage>
        <taxon>Bacteria</taxon>
        <taxon>Pseudomonadati</taxon>
        <taxon>Bacteroidota</taxon>
        <taxon>Bacteroidia</taxon>
        <taxon>Bacteroidales</taxon>
        <taxon>Candidatus Cryptobacteroides</taxon>
    </lineage>
</organism>
<accession>A0A940DPW3</accession>